<evidence type="ECO:0000313" key="2">
    <source>
        <dbReference type="Proteomes" id="UP001642487"/>
    </source>
</evidence>
<keyword evidence="2" id="KW-1185">Reference proteome</keyword>
<gene>
    <name evidence="1" type="ORF">CITCOLO1_LOCUS12414</name>
</gene>
<name>A0ABP0YLD9_9ROSI</name>
<protein>
    <submittedName>
        <fullName evidence="1">Uncharacterized protein</fullName>
    </submittedName>
</protein>
<organism evidence="1 2">
    <name type="scientific">Citrullus colocynthis</name>
    <name type="common">colocynth</name>
    <dbReference type="NCBI Taxonomy" id="252529"/>
    <lineage>
        <taxon>Eukaryota</taxon>
        <taxon>Viridiplantae</taxon>
        <taxon>Streptophyta</taxon>
        <taxon>Embryophyta</taxon>
        <taxon>Tracheophyta</taxon>
        <taxon>Spermatophyta</taxon>
        <taxon>Magnoliopsida</taxon>
        <taxon>eudicotyledons</taxon>
        <taxon>Gunneridae</taxon>
        <taxon>Pentapetalae</taxon>
        <taxon>rosids</taxon>
        <taxon>fabids</taxon>
        <taxon>Cucurbitales</taxon>
        <taxon>Cucurbitaceae</taxon>
        <taxon>Benincaseae</taxon>
        <taxon>Citrullus</taxon>
    </lineage>
</organism>
<dbReference type="Proteomes" id="UP001642487">
    <property type="component" value="Chromosome 4"/>
</dbReference>
<dbReference type="EMBL" id="OZ021738">
    <property type="protein sequence ID" value="CAK9320366.1"/>
    <property type="molecule type" value="Genomic_DNA"/>
</dbReference>
<evidence type="ECO:0000313" key="1">
    <source>
        <dbReference type="EMBL" id="CAK9320366.1"/>
    </source>
</evidence>
<sequence>MVSGSLAGQFGQSEWATLSLDPRAPFLPSFLPSITSLTAHRPNGRHADFVLSGSKRQR</sequence>
<reference evidence="1 2" key="1">
    <citation type="submission" date="2024-03" db="EMBL/GenBank/DDBJ databases">
        <authorList>
            <person name="Gkanogiannis A."/>
            <person name="Becerra Lopez-Lavalle L."/>
        </authorList>
    </citation>
    <scope>NUCLEOTIDE SEQUENCE [LARGE SCALE GENOMIC DNA]</scope>
</reference>
<accession>A0ABP0YLD9</accession>
<proteinExistence type="predicted"/>